<dbReference type="PANTHER" id="PTHR23308">
    <property type="entry name" value="NUCLEAR INHIBITOR OF PROTEIN PHOSPHATASE-1"/>
    <property type="match status" value="1"/>
</dbReference>
<evidence type="ECO:0000313" key="3">
    <source>
        <dbReference type="EMBL" id="HEN17131.1"/>
    </source>
</evidence>
<feature type="domain" description="FHA" evidence="2">
    <location>
        <begin position="22"/>
        <end position="72"/>
    </location>
</feature>
<feature type="region of interest" description="Disordered" evidence="1">
    <location>
        <begin position="97"/>
        <end position="139"/>
    </location>
</feature>
<name>A0A7C2NZJ3_9PLAN</name>
<dbReference type="AlphaFoldDB" id="A0A7C2NZJ3"/>
<dbReference type="InterPro" id="IPR050923">
    <property type="entry name" value="Cell_Proc_Reg/RNA_Proc"/>
</dbReference>
<dbReference type="PROSITE" id="PS50006">
    <property type="entry name" value="FHA_DOMAIN"/>
    <property type="match status" value="1"/>
</dbReference>
<dbReference type="SMART" id="SM00240">
    <property type="entry name" value="FHA"/>
    <property type="match status" value="1"/>
</dbReference>
<proteinExistence type="predicted"/>
<accession>A0A7C2NZJ3</accession>
<organism evidence="3">
    <name type="scientific">Schlesneria paludicola</name>
    <dbReference type="NCBI Taxonomy" id="360056"/>
    <lineage>
        <taxon>Bacteria</taxon>
        <taxon>Pseudomonadati</taxon>
        <taxon>Planctomycetota</taxon>
        <taxon>Planctomycetia</taxon>
        <taxon>Planctomycetales</taxon>
        <taxon>Planctomycetaceae</taxon>
        <taxon>Schlesneria</taxon>
    </lineage>
</organism>
<dbReference type="Gene3D" id="2.60.200.20">
    <property type="match status" value="1"/>
</dbReference>
<protein>
    <submittedName>
        <fullName evidence="3">FHA domain-containing protein</fullName>
    </submittedName>
</protein>
<dbReference type="EMBL" id="DSOK01000463">
    <property type="protein sequence ID" value="HEN17131.1"/>
    <property type="molecule type" value="Genomic_DNA"/>
</dbReference>
<sequence length="187" mass="20292">MAAYLVPLESGACVIPLEKAILLIGRQADCDVSLTSSRKISRKHCCIAIVNEAVIVRDLGSTNGVSINGSKIDREGRLRMGDELSIGDVRFRLQREPKLPPSSTAPTHDEVPPDVVRPSRPDRSRPTSPEPPPSMDFPVALADEGQDFVVESTYSKMRPLASRDDSGPLVPYDVEACDVLPMPSDSL</sequence>
<dbReference type="InterPro" id="IPR000253">
    <property type="entry name" value="FHA_dom"/>
</dbReference>
<dbReference type="SUPFAM" id="SSF49879">
    <property type="entry name" value="SMAD/FHA domain"/>
    <property type="match status" value="1"/>
</dbReference>
<evidence type="ECO:0000259" key="2">
    <source>
        <dbReference type="PROSITE" id="PS50006"/>
    </source>
</evidence>
<dbReference type="InterPro" id="IPR008984">
    <property type="entry name" value="SMAD_FHA_dom_sf"/>
</dbReference>
<dbReference type="CDD" id="cd00060">
    <property type="entry name" value="FHA"/>
    <property type="match status" value="1"/>
</dbReference>
<evidence type="ECO:0000256" key="1">
    <source>
        <dbReference type="SAM" id="MobiDB-lite"/>
    </source>
</evidence>
<dbReference type="Pfam" id="PF00498">
    <property type="entry name" value="FHA"/>
    <property type="match status" value="1"/>
</dbReference>
<gene>
    <name evidence="3" type="ORF">ENQ76_16860</name>
</gene>
<feature type="compositionally biased region" description="Basic and acidic residues" evidence="1">
    <location>
        <begin position="107"/>
        <end position="125"/>
    </location>
</feature>
<reference evidence="3" key="1">
    <citation type="journal article" date="2020" name="mSystems">
        <title>Genome- and Community-Level Interaction Insights into Carbon Utilization and Element Cycling Functions of Hydrothermarchaeota in Hydrothermal Sediment.</title>
        <authorList>
            <person name="Zhou Z."/>
            <person name="Liu Y."/>
            <person name="Xu W."/>
            <person name="Pan J."/>
            <person name="Luo Z.H."/>
            <person name="Li M."/>
        </authorList>
    </citation>
    <scope>NUCLEOTIDE SEQUENCE [LARGE SCALE GENOMIC DNA]</scope>
    <source>
        <strain evidence="3">SpSt-339</strain>
    </source>
</reference>
<comment type="caution">
    <text evidence="3">The sequence shown here is derived from an EMBL/GenBank/DDBJ whole genome shotgun (WGS) entry which is preliminary data.</text>
</comment>